<feature type="compositionally biased region" description="Basic and acidic residues" evidence="1">
    <location>
        <begin position="321"/>
        <end position="330"/>
    </location>
</feature>
<gene>
    <name evidence="2" type="ORF">DBV05_g2110</name>
</gene>
<proteinExistence type="predicted"/>
<reference evidence="2 3" key="1">
    <citation type="journal article" date="2019" name="Sci. Rep.">
        <title>A multi-omics analysis of the grapevine pathogen Lasiodiplodia theobromae reveals that temperature affects the expression of virulence- and pathogenicity-related genes.</title>
        <authorList>
            <person name="Felix C."/>
            <person name="Meneses R."/>
            <person name="Goncalves M.F.M."/>
            <person name="Tilleman L."/>
            <person name="Duarte A.S."/>
            <person name="Jorrin-Novo J.V."/>
            <person name="Van de Peer Y."/>
            <person name="Deforce D."/>
            <person name="Van Nieuwerburgh F."/>
            <person name="Esteves A.C."/>
            <person name="Alves A."/>
        </authorList>
    </citation>
    <scope>NUCLEOTIDE SEQUENCE [LARGE SCALE GENOMIC DNA]</scope>
    <source>
        <strain evidence="2 3">LA-SOL3</strain>
    </source>
</reference>
<dbReference type="Proteomes" id="UP000325902">
    <property type="component" value="Unassembled WGS sequence"/>
</dbReference>
<dbReference type="AlphaFoldDB" id="A0A5N5DMS3"/>
<feature type="compositionally biased region" description="Basic and acidic residues" evidence="1">
    <location>
        <begin position="63"/>
        <end position="76"/>
    </location>
</feature>
<feature type="compositionally biased region" description="Polar residues" evidence="1">
    <location>
        <begin position="43"/>
        <end position="54"/>
    </location>
</feature>
<feature type="region of interest" description="Disordered" evidence="1">
    <location>
        <begin position="299"/>
        <end position="368"/>
    </location>
</feature>
<protein>
    <submittedName>
        <fullName evidence="2">Uncharacterized protein</fullName>
    </submittedName>
</protein>
<evidence type="ECO:0000313" key="2">
    <source>
        <dbReference type="EMBL" id="KAB2579225.1"/>
    </source>
</evidence>
<feature type="compositionally biased region" description="Polar residues" evidence="1">
    <location>
        <begin position="1"/>
        <end position="13"/>
    </location>
</feature>
<organism evidence="2 3">
    <name type="scientific">Lasiodiplodia theobromae</name>
    <dbReference type="NCBI Taxonomy" id="45133"/>
    <lineage>
        <taxon>Eukaryota</taxon>
        <taxon>Fungi</taxon>
        <taxon>Dikarya</taxon>
        <taxon>Ascomycota</taxon>
        <taxon>Pezizomycotina</taxon>
        <taxon>Dothideomycetes</taxon>
        <taxon>Dothideomycetes incertae sedis</taxon>
        <taxon>Botryosphaeriales</taxon>
        <taxon>Botryosphaeriaceae</taxon>
        <taxon>Lasiodiplodia</taxon>
    </lineage>
</organism>
<sequence length="368" mass="39930">MSSSEPGIQNATMTEPALFVSQDDGDDVSPESRETRSAAGTEATITSSSGTMAISKSVGATVKKIESKEGSKRECDAGDGNGDADAKWYRNWGAGVRQPKPKIEKDAMIMGKKATSYTIPEMRRILQHFGLAAAIPIHPRKDDLLQTLVELEAEKEISAEDRRWILRQPLGPGGTLFQNLDTNGKPTIDSYPYKHAPKKRGKASNKSKPKAPPNKVVKPHQYSGSKSMPPSGQSYAAYSSISPSKPSGYMSKAEGKQPAKSEPMGWSAEQGMIMSMSMTVENSKKVKRLEQELAELKHNIEAESSTGVNAATGIEDVLGNESRKRSHSPDLEEEHSEYSSSPHLAPRAHLPKMLEVSDSDSDGDSEDE</sequence>
<evidence type="ECO:0000313" key="3">
    <source>
        <dbReference type="Proteomes" id="UP000325902"/>
    </source>
</evidence>
<feature type="compositionally biased region" description="Acidic residues" evidence="1">
    <location>
        <begin position="357"/>
        <end position="368"/>
    </location>
</feature>
<name>A0A5N5DMS3_9PEZI</name>
<feature type="compositionally biased region" description="Basic residues" evidence="1">
    <location>
        <begin position="195"/>
        <end position="209"/>
    </location>
</feature>
<feature type="region of interest" description="Disordered" evidence="1">
    <location>
        <begin position="170"/>
        <end position="264"/>
    </location>
</feature>
<comment type="caution">
    <text evidence="2">The sequence shown here is derived from an EMBL/GenBank/DDBJ whole genome shotgun (WGS) entry which is preliminary data.</text>
</comment>
<feature type="compositionally biased region" description="Polar residues" evidence="1">
    <location>
        <begin position="222"/>
        <end position="245"/>
    </location>
</feature>
<dbReference type="EMBL" id="VCHE01000008">
    <property type="protein sequence ID" value="KAB2579225.1"/>
    <property type="molecule type" value="Genomic_DNA"/>
</dbReference>
<evidence type="ECO:0000256" key="1">
    <source>
        <dbReference type="SAM" id="MobiDB-lite"/>
    </source>
</evidence>
<keyword evidence="3" id="KW-1185">Reference proteome</keyword>
<accession>A0A5N5DMS3</accession>
<feature type="region of interest" description="Disordered" evidence="1">
    <location>
        <begin position="1"/>
        <end position="81"/>
    </location>
</feature>
<feature type="compositionally biased region" description="Polar residues" evidence="1">
    <location>
        <begin position="176"/>
        <end position="185"/>
    </location>
</feature>